<dbReference type="PANTHER" id="PTHR48438">
    <property type="entry name" value="ALPHA-(1,3)-FUCOSYLTRANSFERASE C-RELATED"/>
    <property type="match status" value="1"/>
</dbReference>
<evidence type="ECO:0000256" key="3">
    <source>
        <dbReference type="ARBA" id="ARBA00008919"/>
    </source>
</evidence>
<dbReference type="EC" id="2.4.1.-" evidence="12"/>
<proteinExistence type="inferred from homology"/>
<evidence type="ECO:0000313" key="16">
    <source>
        <dbReference type="Proteomes" id="UP000749559"/>
    </source>
</evidence>
<keyword evidence="4 12" id="KW-0328">Glycosyltransferase</keyword>
<evidence type="ECO:0000313" key="15">
    <source>
        <dbReference type="EMBL" id="CAH1785984.1"/>
    </source>
</evidence>
<dbReference type="FunFam" id="3.40.50.11660:FF:000004">
    <property type="entry name" value="Glycoprotein 3-alpha-L-fucosyltransferase A"/>
    <property type="match status" value="1"/>
</dbReference>
<evidence type="ECO:0000259" key="14">
    <source>
        <dbReference type="Pfam" id="PF17039"/>
    </source>
</evidence>
<dbReference type="AlphaFoldDB" id="A0A8S4NVY4"/>
<gene>
    <name evidence="15" type="ORF">OFUS_LOCUS11962</name>
</gene>
<dbReference type="InterPro" id="IPR031481">
    <property type="entry name" value="Glyco_tran_10_N"/>
</dbReference>
<keyword evidence="9 12" id="KW-0333">Golgi apparatus</keyword>
<dbReference type="Gene3D" id="3.40.50.11660">
    <property type="entry name" value="Glycosyl transferase family 10, C-terminal domain"/>
    <property type="match status" value="1"/>
</dbReference>
<comment type="caution">
    <text evidence="15">The sequence shown here is derived from an EMBL/GenBank/DDBJ whole genome shotgun (WGS) entry which is preliminary data.</text>
</comment>
<keyword evidence="5 12" id="KW-0808">Transferase</keyword>
<dbReference type="Pfam" id="PF17039">
    <property type="entry name" value="Glyco_tran_10_N"/>
    <property type="match status" value="1"/>
</dbReference>
<reference evidence="15" key="1">
    <citation type="submission" date="2022-03" db="EMBL/GenBank/DDBJ databases">
        <authorList>
            <person name="Martin C."/>
        </authorList>
    </citation>
    <scope>NUCLEOTIDE SEQUENCE</scope>
</reference>
<evidence type="ECO:0000256" key="11">
    <source>
        <dbReference type="ARBA" id="ARBA00023180"/>
    </source>
</evidence>
<evidence type="ECO:0000256" key="8">
    <source>
        <dbReference type="ARBA" id="ARBA00022989"/>
    </source>
</evidence>
<dbReference type="Pfam" id="PF00852">
    <property type="entry name" value="Glyco_transf_10"/>
    <property type="match status" value="1"/>
</dbReference>
<evidence type="ECO:0000256" key="10">
    <source>
        <dbReference type="ARBA" id="ARBA00023136"/>
    </source>
</evidence>
<evidence type="ECO:0000256" key="7">
    <source>
        <dbReference type="ARBA" id="ARBA00022968"/>
    </source>
</evidence>
<name>A0A8S4NVY4_OWEFU</name>
<evidence type="ECO:0000256" key="6">
    <source>
        <dbReference type="ARBA" id="ARBA00022692"/>
    </source>
</evidence>
<organism evidence="15 16">
    <name type="scientific">Owenia fusiformis</name>
    <name type="common">Polychaete worm</name>
    <dbReference type="NCBI Taxonomy" id="6347"/>
    <lineage>
        <taxon>Eukaryota</taxon>
        <taxon>Metazoa</taxon>
        <taxon>Spiralia</taxon>
        <taxon>Lophotrochozoa</taxon>
        <taxon>Annelida</taxon>
        <taxon>Polychaeta</taxon>
        <taxon>Sedentaria</taxon>
        <taxon>Canalipalpata</taxon>
        <taxon>Sabellida</taxon>
        <taxon>Oweniida</taxon>
        <taxon>Oweniidae</taxon>
        <taxon>Owenia</taxon>
    </lineage>
</organism>
<protein>
    <recommendedName>
        <fullName evidence="12">Fucosyltransferase</fullName>
        <ecNumber evidence="12">2.4.1.-</ecNumber>
    </recommendedName>
</protein>
<evidence type="ECO:0000256" key="9">
    <source>
        <dbReference type="ARBA" id="ARBA00023034"/>
    </source>
</evidence>
<keyword evidence="7" id="KW-0735">Signal-anchor</keyword>
<dbReference type="GO" id="GO:0032580">
    <property type="term" value="C:Golgi cisterna membrane"/>
    <property type="evidence" value="ECO:0007669"/>
    <property type="project" value="UniProtKB-SubCell"/>
</dbReference>
<dbReference type="PANTHER" id="PTHR48438:SF1">
    <property type="entry name" value="ALPHA-(1,3)-FUCOSYLTRANSFERASE C-RELATED"/>
    <property type="match status" value="1"/>
</dbReference>
<evidence type="ECO:0000256" key="5">
    <source>
        <dbReference type="ARBA" id="ARBA00022679"/>
    </source>
</evidence>
<keyword evidence="16" id="KW-1185">Reference proteome</keyword>
<evidence type="ECO:0000256" key="2">
    <source>
        <dbReference type="ARBA" id="ARBA00004922"/>
    </source>
</evidence>
<evidence type="ECO:0000256" key="4">
    <source>
        <dbReference type="ARBA" id="ARBA00022676"/>
    </source>
</evidence>
<dbReference type="InterPro" id="IPR055270">
    <property type="entry name" value="Glyco_tran_10_C"/>
</dbReference>
<dbReference type="OrthoDB" id="427096at2759"/>
<dbReference type="GO" id="GO:0008417">
    <property type="term" value="F:fucosyltransferase activity"/>
    <property type="evidence" value="ECO:0007669"/>
    <property type="project" value="InterPro"/>
</dbReference>
<comment type="similarity">
    <text evidence="3 12">Belongs to the glycosyltransferase 10 family.</text>
</comment>
<accession>A0A8S4NVY4</accession>
<dbReference type="EMBL" id="CAIIXF020000006">
    <property type="protein sequence ID" value="CAH1785984.1"/>
    <property type="molecule type" value="Genomic_DNA"/>
</dbReference>
<comment type="pathway">
    <text evidence="2">Protein modification; protein glycosylation.</text>
</comment>
<dbReference type="GO" id="GO:0000139">
    <property type="term" value="C:Golgi membrane"/>
    <property type="evidence" value="ECO:0007669"/>
    <property type="project" value="UniProtKB-SubCell"/>
</dbReference>
<sequence>MNTRIEKLKMARRSHHMQILSVALGVCILLYLYIFSTIRTVNVSVYYKQNQPPYLGVPYHKKHLVYDYEEYDEKIKEYKTLNTNESVKISNFHFSNLKSVMPDNPLYKEERRSLWPVDQMQGSLDIKKSPVINILAWTVHHGSPEHQGMAPFHKCPIFRNCNITNDKSLLDNTEYLLFHVSNINSEILPPHQKPNQKWIMHTKEPPTRWYFKKVLLVKDHINFTMSYWAGSDIFVPYGWVIHNETKHLDPSHQIPKSIFETRTGVVAWLVSHCDTPSEREDYVAELAKYIQVDIYGRCGKPCPSEGDCLKMIGEKYKFYIAFENADCQDYITEKVWRNAFKYKMVPLVRGIQTSFSKQLPPKSFIHVDDFSTIKDLAAHLQFLNTNQNEYLEYLEWTKHYDIKTYNKGNFFCNICRMCNYYEGKTHTTNLEYWTKVNSHCTLSEGYYESLKGQNRTAEEMTYDE</sequence>
<evidence type="ECO:0000256" key="12">
    <source>
        <dbReference type="RuleBase" id="RU003832"/>
    </source>
</evidence>
<evidence type="ECO:0000256" key="1">
    <source>
        <dbReference type="ARBA" id="ARBA00004323"/>
    </source>
</evidence>
<keyword evidence="11" id="KW-0325">Glycoprotein</keyword>
<comment type="subcellular location">
    <subcellularLocation>
        <location evidence="1">Golgi apparatus membrane</location>
        <topology evidence="1">Single-pass type II membrane protein</topology>
    </subcellularLocation>
    <subcellularLocation>
        <location evidence="12">Golgi apparatus</location>
        <location evidence="12">Golgi stack membrane</location>
        <topology evidence="12">Single-pass type II membrane protein</topology>
    </subcellularLocation>
</comment>
<evidence type="ECO:0000259" key="13">
    <source>
        <dbReference type="Pfam" id="PF00852"/>
    </source>
</evidence>
<dbReference type="InterPro" id="IPR001503">
    <property type="entry name" value="Glyco_trans_10"/>
</dbReference>
<dbReference type="InterPro" id="IPR038577">
    <property type="entry name" value="GT10-like_C_sf"/>
</dbReference>
<dbReference type="Proteomes" id="UP000749559">
    <property type="component" value="Unassembled WGS sequence"/>
</dbReference>
<dbReference type="SUPFAM" id="SSF53756">
    <property type="entry name" value="UDP-Glycosyltransferase/glycogen phosphorylase"/>
    <property type="match status" value="1"/>
</dbReference>
<feature type="domain" description="Fucosyltransferase C-terminal" evidence="13">
    <location>
        <begin position="261"/>
        <end position="426"/>
    </location>
</feature>
<keyword evidence="10 12" id="KW-0472">Membrane</keyword>
<feature type="domain" description="Fucosyltransferase N-terminal" evidence="14">
    <location>
        <begin position="133"/>
        <end position="238"/>
    </location>
</feature>
<keyword evidence="8 12" id="KW-1133">Transmembrane helix</keyword>
<keyword evidence="6 12" id="KW-0812">Transmembrane</keyword>
<feature type="transmembrane region" description="Helical" evidence="12">
    <location>
        <begin position="20"/>
        <end position="38"/>
    </location>
</feature>